<evidence type="ECO:0000313" key="3">
    <source>
        <dbReference type="Proteomes" id="UP000719267"/>
    </source>
</evidence>
<dbReference type="RefSeq" id="WP_219040744.1">
    <property type="nucleotide sequence ID" value="NZ_JAHWDF010000012.1"/>
</dbReference>
<proteinExistence type="predicted"/>
<dbReference type="EMBL" id="JAHWDF010000012">
    <property type="protein sequence ID" value="MBW2962466.1"/>
    <property type="molecule type" value="Genomic_DNA"/>
</dbReference>
<dbReference type="PANTHER" id="PTHR12905:SF0">
    <property type="entry name" value="CALCINEURIN-LIKE PHOSPHOESTERASE DOMAIN-CONTAINING PROTEIN"/>
    <property type="match status" value="1"/>
</dbReference>
<dbReference type="InterPro" id="IPR051693">
    <property type="entry name" value="UPF0046_metallophosphoest"/>
</dbReference>
<name>A0ABS6W3N0_9FLAO</name>
<dbReference type="PANTHER" id="PTHR12905">
    <property type="entry name" value="METALLOPHOSPHOESTERASE"/>
    <property type="match status" value="1"/>
</dbReference>
<accession>A0ABS6W3N0</accession>
<keyword evidence="3" id="KW-1185">Reference proteome</keyword>
<dbReference type="InterPro" id="IPR004843">
    <property type="entry name" value="Calcineurin-like_PHP"/>
</dbReference>
<protein>
    <submittedName>
        <fullName evidence="2">Metallophosphatase domain-containing protein</fullName>
    </submittedName>
</protein>
<comment type="caution">
    <text evidence="2">The sequence shown here is derived from an EMBL/GenBank/DDBJ whole genome shotgun (WGS) entry which is preliminary data.</text>
</comment>
<dbReference type="Proteomes" id="UP000719267">
    <property type="component" value="Unassembled WGS sequence"/>
</dbReference>
<evidence type="ECO:0000259" key="1">
    <source>
        <dbReference type="Pfam" id="PF00149"/>
    </source>
</evidence>
<dbReference type="CDD" id="cd07379">
    <property type="entry name" value="MPP_239FB"/>
    <property type="match status" value="1"/>
</dbReference>
<sequence length="210" mass="24007">MKITCVSDTHNLHEKIILPTEGDVIIHAGDSTEGGTKRELKNFLKWFSALPFKHKIFIAGNHDFFLENISAPELHRLIPKNVTYLKDNGITIEGVKFWGSPYIPSQDKWAFTKPVNKMEAHWEKIPDNVDILITHTPPKGILDETNRQVEIGCPALAKEILNKKPKVHVFGHLHENYGTVKLQYTTYINATSFFKDLNFINMPITLNFTN</sequence>
<gene>
    <name evidence="2" type="ORF">KW502_11720</name>
</gene>
<dbReference type="Pfam" id="PF00149">
    <property type="entry name" value="Metallophos"/>
    <property type="match status" value="1"/>
</dbReference>
<reference evidence="2 3" key="1">
    <citation type="submission" date="2021-07" db="EMBL/GenBank/DDBJ databases">
        <title>Mesonia aestuariivivens sp. nov., isolated from a tidal flat.</title>
        <authorList>
            <person name="Kim Y.-O."/>
            <person name="Yoon J.-H."/>
        </authorList>
    </citation>
    <scope>NUCLEOTIDE SEQUENCE [LARGE SCALE GENOMIC DNA]</scope>
    <source>
        <strain evidence="2 3">JHPTF-M18</strain>
    </source>
</reference>
<evidence type="ECO:0000313" key="2">
    <source>
        <dbReference type="EMBL" id="MBW2962466.1"/>
    </source>
</evidence>
<feature type="domain" description="Calcineurin-like phosphoesterase" evidence="1">
    <location>
        <begin position="1"/>
        <end position="175"/>
    </location>
</feature>
<organism evidence="2 3">
    <name type="scientific">Mesonia aestuariivivens</name>
    <dbReference type="NCBI Taxonomy" id="2796128"/>
    <lineage>
        <taxon>Bacteria</taxon>
        <taxon>Pseudomonadati</taxon>
        <taxon>Bacteroidota</taxon>
        <taxon>Flavobacteriia</taxon>
        <taxon>Flavobacteriales</taxon>
        <taxon>Flavobacteriaceae</taxon>
        <taxon>Mesonia</taxon>
    </lineage>
</organism>